<dbReference type="GO" id="GO:1990961">
    <property type="term" value="P:xenobiotic detoxification by transmembrane export across the plasma membrane"/>
    <property type="evidence" value="ECO:0007669"/>
    <property type="project" value="UniProtKB-ARBA"/>
</dbReference>
<comment type="similarity">
    <text evidence="7 8">Belongs to the drug/metabolite transporter (DMT) superfamily. Small multidrug resistance (SMR) (TC 2.A.7.1) family.</text>
</comment>
<evidence type="ECO:0000256" key="4">
    <source>
        <dbReference type="ARBA" id="ARBA00022692"/>
    </source>
</evidence>
<dbReference type="GO" id="GO:0005886">
    <property type="term" value="C:plasma membrane"/>
    <property type="evidence" value="ECO:0007669"/>
    <property type="project" value="UniProtKB-SubCell"/>
</dbReference>
<organism evidence="10 11">
    <name type="scientific">Amorphus orientalis</name>
    <dbReference type="NCBI Taxonomy" id="649198"/>
    <lineage>
        <taxon>Bacteria</taxon>
        <taxon>Pseudomonadati</taxon>
        <taxon>Pseudomonadota</taxon>
        <taxon>Alphaproteobacteria</taxon>
        <taxon>Hyphomicrobiales</taxon>
        <taxon>Amorphaceae</taxon>
        <taxon>Amorphus</taxon>
    </lineage>
</organism>
<keyword evidence="2" id="KW-0813">Transport</keyword>
<sequence>MTYVYLMIAIVMEVVATSALKETHGFTRLGPSIVTVIGYALSFYFLAQPLKTLPVGVVYAIWSGAGIILIAMIGYFVFRQTLDAGAIVGLALIISGVLVINLFSNTLPH</sequence>
<keyword evidence="5 9" id="KW-1133">Transmembrane helix</keyword>
<dbReference type="FunFam" id="1.10.3730.20:FF:000001">
    <property type="entry name" value="Quaternary ammonium compound resistance transporter SugE"/>
    <property type="match status" value="1"/>
</dbReference>
<feature type="transmembrane region" description="Helical" evidence="9">
    <location>
        <begin position="29"/>
        <end position="47"/>
    </location>
</feature>
<dbReference type="PANTHER" id="PTHR30561">
    <property type="entry name" value="SMR FAMILY PROTON-DEPENDENT DRUG EFFLUX TRANSPORTER SUGE"/>
    <property type="match status" value="1"/>
</dbReference>
<keyword evidence="3" id="KW-1003">Cell membrane</keyword>
<name>A0AAE4AVQ7_9HYPH</name>
<reference evidence="10" key="1">
    <citation type="submission" date="2023-07" db="EMBL/GenBank/DDBJ databases">
        <title>Genomic Encyclopedia of Type Strains, Phase IV (KMG-IV): sequencing the most valuable type-strain genomes for metagenomic binning, comparative biology and taxonomic classification.</title>
        <authorList>
            <person name="Goeker M."/>
        </authorList>
    </citation>
    <scope>NUCLEOTIDE SEQUENCE</scope>
    <source>
        <strain evidence="10">DSM 21202</strain>
    </source>
</reference>
<dbReference type="GO" id="GO:0015199">
    <property type="term" value="F:amino-acid betaine transmembrane transporter activity"/>
    <property type="evidence" value="ECO:0007669"/>
    <property type="project" value="TreeGrafter"/>
</dbReference>
<proteinExistence type="inferred from homology"/>
<evidence type="ECO:0000313" key="11">
    <source>
        <dbReference type="Proteomes" id="UP001229244"/>
    </source>
</evidence>
<dbReference type="RefSeq" id="WP_306886793.1">
    <property type="nucleotide sequence ID" value="NZ_JAUSUL010000003.1"/>
</dbReference>
<evidence type="ECO:0000256" key="3">
    <source>
        <dbReference type="ARBA" id="ARBA00022475"/>
    </source>
</evidence>
<dbReference type="SUPFAM" id="SSF103481">
    <property type="entry name" value="Multidrug resistance efflux transporter EmrE"/>
    <property type="match status" value="1"/>
</dbReference>
<accession>A0AAE4AVQ7</accession>
<dbReference type="GO" id="GO:0015220">
    <property type="term" value="F:choline transmembrane transporter activity"/>
    <property type="evidence" value="ECO:0007669"/>
    <property type="project" value="TreeGrafter"/>
</dbReference>
<dbReference type="InterPro" id="IPR000390">
    <property type="entry name" value="Small_drug/metabolite_transptr"/>
</dbReference>
<dbReference type="GO" id="GO:0031460">
    <property type="term" value="P:glycine betaine transport"/>
    <property type="evidence" value="ECO:0007669"/>
    <property type="project" value="TreeGrafter"/>
</dbReference>
<keyword evidence="6 9" id="KW-0472">Membrane</keyword>
<dbReference type="AlphaFoldDB" id="A0AAE4AVQ7"/>
<evidence type="ECO:0000256" key="1">
    <source>
        <dbReference type="ARBA" id="ARBA00004651"/>
    </source>
</evidence>
<evidence type="ECO:0000313" key="10">
    <source>
        <dbReference type="EMBL" id="MDQ0316919.1"/>
    </source>
</evidence>
<feature type="transmembrane region" description="Helical" evidence="9">
    <location>
        <begin position="84"/>
        <end position="103"/>
    </location>
</feature>
<gene>
    <name evidence="10" type="ORF">J2S73_003395</name>
</gene>
<keyword evidence="11" id="KW-1185">Reference proteome</keyword>
<evidence type="ECO:0000256" key="6">
    <source>
        <dbReference type="ARBA" id="ARBA00023136"/>
    </source>
</evidence>
<evidence type="ECO:0000256" key="9">
    <source>
        <dbReference type="SAM" id="Phobius"/>
    </source>
</evidence>
<evidence type="ECO:0000256" key="7">
    <source>
        <dbReference type="ARBA" id="ARBA00038032"/>
    </source>
</evidence>
<dbReference type="Pfam" id="PF00893">
    <property type="entry name" value="Multi_Drug_Res"/>
    <property type="match status" value="1"/>
</dbReference>
<dbReference type="EMBL" id="JAUSUL010000003">
    <property type="protein sequence ID" value="MDQ0316919.1"/>
    <property type="molecule type" value="Genomic_DNA"/>
</dbReference>
<keyword evidence="4 8" id="KW-0812">Transmembrane</keyword>
<feature type="transmembrane region" description="Helical" evidence="9">
    <location>
        <begin position="59"/>
        <end position="78"/>
    </location>
</feature>
<dbReference type="InterPro" id="IPR045324">
    <property type="entry name" value="Small_multidrug_res"/>
</dbReference>
<dbReference type="PANTHER" id="PTHR30561:SF1">
    <property type="entry name" value="MULTIDRUG TRANSPORTER EMRE"/>
    <property type="match status" value="1"/>
</dbReference>
<evidence type="ECO:0000256" key="2">
    <source>
        <dbReference type="ARBA" id="ARBA00022448"/>
    </source>
</evidence>
<comment type="caution">
    <text evidence="10">The sequence shown here is derived from an EMBL/GenBank/DDBJ whole genome shotgun (WGS) entry which is preliminary data.</text>
</comment>
<evidence type="ECO:0000256" key="5">
    <source>
        <dbReference type="ARBA" id="ARBA00022989"/>
    </source>
</evidence>
<dbReference type="Gene3D" id="1.10.3730.20">
    <property type="match status" value="1"/>
</dbReference>
<dbReference type="Proteomes" id="UP001229244">
    <property type="component" value="Unassembled WGS sequence"/>
</dbReference>
<comment type="subcellular location">
    <subcellularLocation>
        <location evidence="1 8">Cell membrane</location>
        <topology evidence="1 8">Multi-pass membrane protein</topology>
    </subcellularLocation>
</comment>
<protein>
    <submittedName>
        <fullName evidence="10">Small multidrug resistance pump</fullName>
    </submittedName>
</protein>
<evidence type="ECO:0000256" key="8">
    <source>
        <dbReference type="RuleBase" id="RU003942"/>
    </source>
</evidence>
<dbReference type="GO" id="GO:0015297">
    <property type="term" value="F:antiporter activity"/>
    <property type="evidence" value="ECO:0007669"/>
    <property type="project" value="TreeGrafter"/>
</dbReference>
<dbReference type="InterPro" id="IPR037185">
    <property type="entry name" value="EmrE-like"/>
</dbReference>